<organism evidence="1 2">
    <name type="scientific">Phaedon cochleariae</name>
    <name type="common">Mustard beetle</name>
    <dbReference type="NCBI Taxonomy" id="80249"/>
    <lineage>
        <taxon>Eukaryota</taxon>
        <taxon>Metazoa</taxon>
        <taxon>Ecdysozoa</taxon>
        <taxon>Arthropoda</taxon>
        <taxon>Hexapoda</taxon>
        <taxon>Insecta</taxon>
        <taxon>Pterygota</taxon>
        <taxon>Neoptera</taxon>
        <taxon>Endopterygota</taxon>
        <taxon>Coleoptera</taxon>
        <taxon>Polyphaga</taxon>
        <taxon>Cucujiformia</taxon>
        <taxon>Chrysomeloidea</taxon>
        <taxon>Chrysomelidae</taxon>
        <taxon>Chrysomelinae</taxon>
        <taxon>Chrysomelini</taxon>
        <taxon>Phaedon</taxon>
    </lineage>
</organism>
<dbReference type="Proteomes" id="UP001153737">
    <property type="component" value="Chromosome 4"/>
</dbReference>
<dbReference type="OrthoDB" id="10028501at2759"/>
<keyword evidence="2" id="KW-1185">Reference proteome</keyword>
<dbReference type="EMBL" id="OU896710">
    <property type="protein sequence ID" value="CAG9820980.1"/>
    <property type="molecule type" value="Genomic_DNA"/>
</dbReference>
<dbReference type="PANTHER" id="PTHR33198:SF19">
    <property type="entry name" value="CCHC-TYPE DOMAIN-CONTAINING PROTEIN"/>
    <property type="match status" value="1"/>
</dbReference>
<name>A0A9N9SK02_PHACE</name>
<evidence type="ECO:0000313" key="1">
    <source>
        <dbReference type="EMBL" id="CAG9820980.1"/>
    </source>
</evidence>
<proteinExistence type="predicted"/>
<dbReference type="AlphaFoldDB" id="A0A9N9SK02"/>
<reference evidence="1" key="2">
    <citation type="submission" date="2022-10" db="EMBL/GenBank/DDBJ databases">
        <authorList>
            <consortium name="ENA_rothamsted_submissions"/>
            <consortium name="culmorum"/>
            <person name="King R."/>
        </authorList>
    </citation>
    <scope>NUCLEOTIDE SEQUENCE</scope>
</reference>
<sequence length="128" mass="14565">MKRAVLLNGLSEETFKLLDDLVLPEKAETTAYEDLIKQLDGYFSQEKLVLAERFNFYSAKKGKTESYSEYLARLNKGLAVYCEFGPFLKRVLRDKFITGLEAGPVLDKLLQEKVDVTVEKALQIAHLS</sequence>
<gene>
    <name evidence="1" type="ORF">PHAECO_LOCUS8743</name>
</gene>
<evidence type="ECO:0000313" key="2">
    <source>
        <dbReference type="Proteomes" id="UP001153737"/>
    </source>
</evidence>
<accession>A0A9N9SK02</accession>
<dbReference type="PANTHER" id="PTHR33198">
    <property type="entry name" value="ANK_REP_REGION DOMAIN-CONTAINING PROTEIN-RELATED"/>
    <property type="match status" value="1"/>
</dbReference>
<reference evidence="1" key="1">
    <citation type="submission" date="2022-01" db="EMBL/GenBank/DDBJ databases">
        <authorList>
            <person name="King R."/>
        </authorList>
    </citation>
    <scope>NUCLEOTIDE SEQUENCE</scope>
</reference>
<protein>
    <submittedName>
        <fullName evidence="1">Uncharacterized protein</fullName>
    </submittedName>
</protein>